<evidence type="ECO:0000313" key="2">
    <source>
        <dbReference type="EMBL" id="SCG65589.1"/>
    </source>
</evidence>
<dbReference type="InterPro" id="IPR058997">
    <property type="entry name" value="YycE-like_C"/>
</dbReference>
<dbReference type="Pfam" id="PF22659">
    <property type="entry name" value="YycE-like_C"/>
    <property type="match status" value="1"/>
</dbReference>
<evidence type="ECO:0000259" key="1">
    <source>
        <dbReference type="PROSITE" id="PS51819"/>
    </source>
</evidence>
<dbReference type="Proteomes" id="UP000199360">
    <property type="component" value="Unassembled WGS sequence"/>
</dbReference>
<organism evidence="2 3">
    <name type="scientific">Micromonospora humi</name>
    <dbReference type="NCBI Taxonomy" id="745366"/>
    <lineage>
        <taxon>Bacteria</taxon>
        <taxon>Bacillati</taxon>
        <taxon>Actinomycetota</taxon>
        <taxon>Actinomycetes</taxon>
        <taxon>Micromonosporales</taxon>
        <taxon>Micromonosporaceae</taxon>
        <taxon>Micromonospora</taxon>
    </lineage>
</organism>
<sequence>MPISADTHVRLARPSRDLAAAERFYAAGLGLEVLYRGAPDGPGEYDLVMLGLPGAGWHLELFGGAALTVDPRPAEEDLFVLYLDGPVEDELVTGLERAGGTRVSAGPYWDRWGIAFADPDGYRLVLSTRTWSND</sequence>
<name>A0A1C5J5Z1_9ACTN</name>
<protein>
    <submittedName>
        <fullName evidence="2">Glyoxalase-like domain-containing protein</fullName>
    </submittedName>
</protein>
<dbReference type="SUPFAM" id="SSF54593">
    <property type="entry name" value="Glyoxalase/Bleomycin resistance protein/Dihydroxybiphenyl dioxygenase"/>
    <property type="match status" value="1"/>
</dbReference>
<dbReference type="STRING" id="745366.GA0070213_10911"/>
<dbReference type="EMBL" id="FMDM01000009">
    <property type="protein sequence ID" value="SCG65589.1"/>
    <property type="molecule type" value="Genomic_DNA"/>
</dbReference>
<proteinExistence type="predicted"/>
<dbReference type="PROSITE" id="PS51819">
    <property type="entry name" value="VOC"/>
    <property type="match status" value="1"/>
</dbReference>
<dbReference type="InterPro" id="IPR029068">
    <property type="entry name" value="Glyas_Bleomycin-R_OHBP_Dase"/>
</dbReference>
<evidence type="ECO:0000313" key="3">
    <source>
        <dbReference type="Proteomes" id="UP000199360"/>
    </source>
</evidence>
<dbReference type="CDD" id="cd06587">
    <property type="entry name" value="VOC"/>
    <property type="match status" value="1"/>
</dbReference>
<dbReference type="InterPro" id="IPR058998">
    <property type="entry name" value="YycE-like_N"/>
</dbReference>
<dbReference type="InterPro" id="IPR037523">
    <property type="entry name" value="VOC_core"/>
</dbReference>
<accession>A0A1C5J5Z1</accession>
<reference evidence="3" key="1">
    <citation type="submission" date="2016-06" db="EMBL/GenBank/DDBJ databases">
        <authorList>
            <person name="Varghese N."/>
            <person name="Submissions Spin"/>
        </authorList>
    </citation>
    <scope>NUCLEOTIDE SEQUENCE [LARGE SCALE GENOMIC DNA]</scope>
    <source>
        <strain evidence="3">DSM 45647</strain>
    </source>
</reference>
<dbReference type="Pfam" id="PF22658">
    <property type="entry name" value="YycE-like_N"/>
    <property type="match status" value="1"/>
</dbReference>
<dbReference type="AlphaFoldDB" id="A0A1C5J5Z1"/>
<dbReference type="RefSeq" id="WP_091065338.1">
    <property type="nucleotide sequence ID" value="NZ_FMDM01000009.1"/>
</dbReference>
<gene>
    <name evidence="2" type="ORF">GA0070213_10911</name>
</gene>
<dbReference type="Gene3D" id="3.10.180.10">
    <property type="entry name" value="2,3-Dihydroxybiphenyl 1,2-Dioxygenase, domain 1"/>
    <property type="match status" value="1"/>
</dbReference>
<keyword evidence="3" id="KW-1185">Reference proteome</keyword>
<dbReference type="OrthoDB" id="9792323at2"/>
<feature type="domain" description="VOC" evidence="1">
    <location>
        <begin position="5"/>
        <end position="129"/>
    </location>
</feature>